<dbReference type="Proteomes" id="UP000256709">
    <property type="component" value="Unassembled WGS sequence"/>
</dbReference>
<dbReference type="Gene3D" id="2.60.40.10">
    <property type="entry name" value="Immunoglobulins"/>
    <property type="match status" value="2"/>
</dbReference>
<comment type="caution">
    <text evidence="2">The sequence shown here is derived from an EMBL/GenBank/DDBJ whole genome shotgun (WGS) entry which is preliminary data.</text>
</comment>
<dbReference type="GO" id="GO:0016020">
    <property type="term" value="C:membrane"/>
    <property type="evidence" value="ECO:0007669"/>
    <property type="project" value="InterPro"/>
</dbReference>
<dbReference type="InterPro" id="IPR015919">
    <property type="entry name" value="Cadherin-like_sf"/>
</dbReference>
<dbReference type="SUPFAM" id="SSF49313">
    <property type="entry name" value="Cadherin-like"/>
    <property type="match status" value="2"/>
</dbReference>
<dbReference type="GO" id="GO:0005975">
    <property type="term" value="P:carbohydrate metabolic process"/>
    <property type="evidence" value="ECO:0007669"/>
    <property type="project" value="UniProtKB-ARBA"/>
</dbReference>
<organism evidence="2 3">
    <name type="scientific">Subtercola boreus</name>
    <dbReference type="NCBI Taxonomy" id="120213"/>
    <lineage>
        <taxon>Bacteria</taxon>
        <taxon>Bacillati</taxon>
        <taxon>Actinomycetota</taxon>
        <taxon>Actinomycetes</taxon>
        <taxon>Micrococcales</taxon>
        <taxon>Microbacteriaceae</taxon>
        <taxon>Subtercola</taxon>
    </lineage>
</organism>
<protein>
    <recommendedName>
        <fullName evidence="4">Dystroglycan-type cadherin-like domain-containing protein</fullName>
    </recommendedName>
</protein>
<evidence type="ECO:0000313" key="3">
    <source>
        <dbReference type="Proteomes" id="UP000256709"/>
    </source>
</evidence>
<sequence length="362" mass="36888">MHGPASSLSIVNATRRRSSPSFSRPQRKATPHMNMGKKISAALLAGGLGIGLMAAGAAPAEAWTPIHNENWNSSFSNALTTYAGNTVTYTLNFDDLGSGKESIDLSVDPTFTNETVVSAPYGWEQFGHLSPGSTGGFTKMAYPVYGVGHGTFVVTFTTTTPTAHAAITARSGLYVTSAEVEVVSPALGIVSGPLPQGRFAEPYQFALQTTGFRLPSDTFTATGLNGTGLSLDPDSGIVSGTPSRLGTFPVTVTAHNGKAPDATASYSLTVIGVAPVLGDTLTRSATVGSPYASSVVATGTPSVFSITAGRLPNGLSLNKNTGLISGRPTVQGDYTFTVTAINSGGTGSAALEIVVGSASSDA</sequence>
<proteinExistence type="predicted"/>
<evidence type="ECO:0008006" key="4">
    <source>
        <dbReference type="Google" id="ProtNLM"/>
    </source>
</evidence>
<feature type="compositionally biased region" description="Polar residues" evidence="1">
    <location>
        <begin position="1"/>
        <end position="12"/>
    </location>
</feature>
<name>A0A3E0VUM7_9MICO</name>
<evidence type="ECO:0000256" key="1">
    <source>
        <dbReference type="SAM" id="MobiDB-lite"/>
    </source>
</evidence>
<dbReference type="GO" id="GO:0005509">
    <property type="term" value="F:calcium ion binding"/>
    <property type="evidence" value="ECO:0007669"/>
    <property type="project" value="InterPro"/>
</dbReference>
<dbReference type="OrthoDB" id="4991336at2"/>
<dbReference type="AlphaFoldDB" id="A0A3E0VUM7"/>
<dbReference type="InterPro" id="IPR013783">
    <property type="entry name" value="Ig-like_fold"/>
</dbReference>
<dbReference type="Pfam" id="PF05345">
    <property type="entry name" value="He_PIG"/>
    <property type="match status" value="2"/>
</dbReference>
<feature type="region of interest" description="Disordered" evidence="1">
    <location>
        <begin position="1"/>
        <end position="35"/>
    </location>
</feature>
<accession>A0A3E0VUM7</accession>
<evidence type="ECO:0000313" key="2">
    <source>
        <dbReference type="EMBL" id="RFA13360.1"/>
    </source>
</evidence>
<gene>
    <name evidence="2" type="ORF">B7R21_08345</name>
</gene>
<dbReference type="EMBL" id="NBXA01000018">
    <property type="protein sequence ID" value="RFA13360.1"/>
    <property type="molecule type" value="Genomic_DNA"/>
</dbReference>
<reference evidence="2 3" key="1">
    <citation type="submission" date="2017-04" db="EMBL/GenBank/DDBJ databases">
        <title>Comparative genome analysis of Subtercola boreus.</title>
        <authorList>
            <person name="Cho Y.-J."/>
            <person name="Cho A."/>
            <person name="Kim O.-S."/>
            <person name="Lee J.-I."/>
        </authorList>
    </citation>
    <scope>NUCLEOTIDE SEQUENCE [LARGE SCALE GENOMIC DNA]</scope>
    <source>
        <strain evidence="2 3">P27444</strain>
    </source>
</reference>